<dbReference type="AlphaFoldDB" id="A0A448WKB4"/>
<gene>
    <name evidence="1" type="ORF">PXEA_LOCUS7336</name>
</gene>
<comment type="caution">
    <text evidence="1">The sequence shown here is derived from an EMBL/GenBank/DDBJ whole genome shotgun (WGS) entry which is preliminary data.</text>
</comment>
<dbReference type="Proteomes" id="UP000784294">
    <property type="component" value="Unassembled WGS sequence"/>
</dbReference>
<dbReference type="EMBL" id="CAAALY010019307">
    <property type="protein sequence ID" value="VEL13896.1"/>
    <property type="molecule type" value="Genomic_DNA"/>
</dbReference>
<evidence type="ECO:0000313" key="2">
    <source>
        <dbReference type="Proteomes" id="UP000784294"/>
    </source>
</evidence>
<sequence>MWKHNQPHTCRSNCISPPGNHTSNTIGAAAHFVFSSLRFAQGCGPMPPGAKAVGHPKRVQSAPKVGRIEVETTRGPLLLYVPLSFQSNVKTCIRKAVIPFPPPRYPPDRVVWRPVRGSWGF</sequence>
<protein>
    <submittedName>
        <fullName evidence="1">Uncharacterized protein</fullName>
    </submittedName>
</protein>
<accession>A0A448WKB4</accession>
<keyword evidence="2" id="KW-1185">Reference proteome</keyword>
<evidence type="ECO:0000313" key="1">
    <source>
        <dbReference type="EMBL" id="VEL13896.1"/>
    </source>
</evidence>
<reference evidence="1" key="1">
    <citation type="submission" date="2018-11" db="EMBL/GenBank/DDBJ databases">
        <authorList>
            <consortium name="Pathogen Informatics"/>
        </authorList>
    </citation>
    <scope>NUCLEOTIDE SEQUENCE</scope>
</reference>
<proteinExistence type="predicted"/>
<organism evidence="1 2">
    <name type="scientific">Protopolystoma xenopodis</name>
    <dbReference type="NCBI Taxonomy" id="117903"/>
    <lineage>
        <taxon>Eukaryota</taxon>
        <taxon>Metazoa</taxon>
        <taxon>Spiralia</taxon>
        <taxon>Lophotrochozoa</taxon>
        <taxon>Platyhelminthes</taxon>
        <taxon>Monogenea</taxon>
        <taxon>Polyopisthocotylea</taxon>
        <taxon>Polystomatidea</taxon>
        <taxon>Polystomatidae</taxon>
        <taxon>Protopolystoma</taxon>
    </lineage>
</organism>
<name>A0A448WKB4_9PLAT</name>